<evidence type="ECO:0000313" key="1">
    <source>
        <dbReference type="EMBL" id="MCL9685079.1"/>
    </source>
</evidence>
<protein>
    <submittedName>
        <fullName evidence="1">Uncharacterized protein</fullName>
    </submittedName>
</protein>
<dbReference type="RefSeq" id="WP_250422552.1">
    <property type="nucleotide sequence ID" value="NZ_JAJKBJ010000018.1"/>
</dbReference>
<proteinExistence type="predicted"/>
<reference evidence="1" key="1">
    <citation type="submission" date="2021-11" db="EMBL/GenBank/DDBJ databases">
        <title>Legionella maioricencis sp. nov., a new species isolated from hot water samples in Mallorca.</title>
        <authorList>
            <person name="Crespi S."/>
            <person name="Drasar V."/>
            <person name="Salva-Serra F."/>
            <person name="Jaen-Luchoro D."/>
            <person name="Pineiro-Iglesias B."/>
            <person name="Aliaga F."/>
            <person name="Fernandez-Juarez V."/>
            <person name="Coll G."/>
            <person name="Moore E.R.B."/>
            <person name="Bennasar-Figueras A."/>
        </authorList>
    </citation>
    <scope>NUCLEOTIDE SEQUENCE</scope>
    <source>
        <strain evidence="1">HCPI-6</strain>
    </source>
</reference>
<dbReference type="EMBL" id="JAJKBJ010000018">
    <property type="protein sequence ID" value="MCL9685079.1"/>
    <property type="molecule type" value="Genomic_DNA"/>
</dbReference>
<sequence>MRDCYGRKFKKENIKNKNAIGFVELKSIEEFSTEELRRNAVLITDHKNGDKLYLLSDLQEILKANNYCRLEDPLTRLDILDQVPDFQVAIEFEQQAAHYNASILDKNPEFIPLLKTYVTEVLHIADERAFRDTAKDDIRANRSEELDRFYTAIANFSEEERNAFYSLFLTNRRPYNQGHLWSFPAKWDLDTNNPIESNIYRYAISHKQYTPYSHRNVLVGDFIRDPEDACMHSWGMDVLHLLLEYHIGTNRPFSLFDETNPGSLAMEQELRRRIEQVLVPGSLNAQKGQEAYEKVKHVVNSTISNPEPEEQEEYIPHPKVLKLEQACTKYMDYILSKLDIETDGNYPLPDELDTNNAPLIAKYRAVYEMYSLLSENDPDVDNDERLTKFTELYNQEARRTTIAAHRDGVGIRFLNIVFSLLTCGVKNLITYYATEGYCGFWNSRGANLNKDIATILENTPTQASLS</sequence>
<dbReference type="AlphaFoldDB" id="A0A9X2D2F5"/>
<evidence type="ECO:0000313" key="2">
    <source>
        <dbReference type="Proteomes" id="UP001139721"/>
    </source>
</evidence>
<dbReference type="Proteomes" id="UP001139721">
    <property type="component" value="Unassembled WGS sequence"/>
</dbReference>
<gene>
    <name evidence="1" type="ORF">LOX96_13305</name>
</gene>
<accession>A0A9X2D2F5</accession>
<comment type="caution">
    <text evidence="1">The sequence shown here is derived from an EMBL/GenBank/DDBJ whole genome shotgun (WGS) entry which is preliminary data.</text>
</comment>
<organism evidence="1 2">
    <name type="scientific">Legionella maioricensis</name>
    <dbReference type="NCBI Taxonomy" id="2896528"/>
    <lineage>
        <taxon>Bacteria</taxon>
        <taxon>Pseudomonadati</taxon>
        <taxon>Pseudomonadota</taxon>
        <taxon>Gammaproteobacteria</taxon>
        <taxon>Legionellales</taxon>
        <taxon>Legionellaceae</taxon>
        <taxon>Legionella</taxon>
    </lineage>
</organism>
<name>A0A9X2D2F5_9GAMM</name>
<keyword evidence="2" id="KW-1185">Reference proteome</keyword>